<dbReference type="GO" id="GO:0005886">
    <property type="term" value="C:plasma membrane"/>
    <property type="evidence" value="ECO:0007669"/>
    <property type="project" value="UniProtKB-SubCell"/>
</dbReference>
<accession>Q74M35</accession>
<feature type="transmembrane region" description="Helical" evidence="7">
    <location>
        <begin position="123"/>
        <end position="141"/>
    </location>
</feature>
<protein>
    <submittedName>
        <fullName evidence="11">NEQ531</fullName>
    </submittedName>
</protein>
<dbReference type="SUPFAM" id="SSF50182">
    <property type="entry name" value="Sm-like ribonucleoproteins"/>
    <property type="match status" value="1"/>
</dbReference>
<dbReference type="STRING" id="228908.NEQ531"/>
<dbReference type="InterPro" id="IPR011066">
    <property type="entry name" value="MscS_channel_C_sf"/>
</dbReference>
<feature type="domain" description="Mechanosensitive ion channel transmembrane helices 2/3" evidence="10">
    <location>
        <begin position="106"/>
        <end position="142"/>
    </location>
</feature>
<sequence>MLEIWEKLIIPIIVSFAIIILLDKFFFKDDKAFILLRKNLYLGFFIGTIYAVLYFFNLKILGDLVAIIYAAKLLDNIIVIYIRRIVGEFFKTKETEFAIILIARTFLWLTAVHMVLSSFGIDIAPLLTSLGIGSIVIGLALQSTLSNFFSGMAIASEGILKEGDIIELPELGIRGTIIDITWRGVHIKTISDTIAIIPFNYINNNIIINKTKHWPWYWGRINFGISYYSDLDKAKQLIRTILKEKGLEGDVRFTNFGDNNIEGVIFFKVYNILDELKYKDELIREIKRRFDREGIEISFPNRNIYLRPEGLDKVLDIIKRGLQ</sequence>
<dbReference type="InterPro" id="IPR010920">
    <property type="entry name" value="LSM_dom_sf"/>
</dbReference>
<dbReference type="Proteomes" id="UP000000578">
    <property type="component" value="Chromosome"/>
</dbReference>
<dbReference type="HOGENOM" id="CLU_859470_0_0_2"/>
<feature type="transmembrane region" description="Helical" evidence="7">
    <location>
        <begin position="6"/>
        <end position="27"/>
    </location>
</feature>
<dbReference type="InterPro" id="IPR006685">
    <property type="entry name" value="MscS_channel_2nd"/>
</dbReference>
<dbReference type="AlphaFoldDB" id="Q74M35"/>
<evidence type="ECO:0000313" key="12">
    <source>
        <dbReference type="Proteomes" id="UP000000578"/>
    </source>
</evidence>
<evidence type="ECO:0000256" key="1">
    <source>
        <dbReference type="ARBA" id="ARBA00004651"/>
    </source>
</evidence>
<evidence type="ECO:0000256" key="6">
    <source>
        <dbReference type="ARBA" id="ARBA00023136"/>
    </source>
</evidence>
<comment type="subcellular location">
    <subcellularLocation>
        <location evidence="1">Cell membrane</location>
        <topology evidence="1">Multi-pass membrane protein</topology>
    </subcellularLocation>
</comment>
<proteinExistence type="inferred from homology"/>
<dbReference type="EnsemblBacteria" id="AAR39371">
    <property type="protein sequence ID" value="AAR39371"/>
    <property type="gene ID" value="NEQ531"/>
</dbReference>
<evidence type="ECO:0000259" key="10">
    <source>
        <dbReference type="Pfam" id="PF21088"/>
    </source>
</evidence>
<dbReference type="PANTHER" id="PTHR30221">
    <property type="entry name" value="SMALL-CONDUCTANCE MECHANOSENSITIVE CHANNEL"/>
    <property type="match status" value="1"/>
</dbReference>
<name>Q74M35_NANEQ</name>
<dbReference type="GO" id="GO:0008381">
    <property type="term" value="F:mechanosensitive monoatomic ion channel activity"/>
    <property type="evidence" value="ECO:0007669"/>
    <property type="project" value="InterPro"/>
</dbReference>
<evidence type="ECO:0000259" key="8">
    <source>
        <dbReference type="Pfam" id="PF00924"/>
    </source>
</evidence>
<evidence type="ECO:0000256" key="7">
    <source>
        <dbReference type="SAM" id="Phobius"/>
    </source>
</evidence>
<evidence type="ECO:0000256" key="3">
    <source>
        <dbReference type="ARBA" id="ARBA00022475"/>
    </source>
</evidence>
<dbReference type="Pfam" id="PF21088">
    <property type="entry name" value="MS_channel_1st"/>
    <property type="match status" value="1"/>
</dbReference>
<dbReference type="KEGG" id="neq:NEQ531"/>
<organism evidence="11 12">
    <name type="scientific">Nanoarchaeum equitans (strain Kin4-M)</name>
    <dbReference type="NCBI Taxonomy" id="228908"/>
    <lineage>
        <taxon>Archaea</taxon>
        <taxon>Nanobdellota</taxon>
        <taxon>Candidatus Nanoarchaeia</taxon>
        <taxon>Nanoarchaeales</taxon>
        <taxon>Nanoarchaeaceae</taxon>
        <taxon>Nanoarchaeum</taxon>
    </lineage>
</organism>
<evidence type="ECO:0000259" key="9">
    <source>
        <dbReference type="Pfam" id="PF21082"/>
    </source>
</evidence>
<dbReference type="BioCyc" id="NEQU228908:GJB6-562-MONOMER"/>
<reference evidence="11 12" key="1">
    <citation type="journal article" date="2003" name="Proc. Natl. Acad. Sci. U.S.A.">
        <title>The genome of Nanoarchaeum equitans: insights into early archaeal evolution and derived parasitism.</title>
        <authorList>
            <person name="Waters E."/>
            <person name="Hohn M.J."/>
            <person name="Ahel I."/>
            <person name="Graham D.E."/>
            <person name="Adams M.D."/>
            <person name="Barnstead M."/>
            <person name="Beeson K.Y."/>
            <person name="Bibbs L."/>
            <person name="Bolanos R."/>
            <person name="Keller M."/>
            <person name="Kretz K."/>
            <person name="Lin X."/>
            <person name="Mathur E."/>
            <person name="Ni J."/>
            <person name="Podar M."/>
            <person name="Richardson T."/>
            <person name="Sutton G.G."/>
            <person name="Simon M."/>
            <person name="Soll D."/>
            <person name="Stetter K.O."/>
            <person name="Short J.M."/>
            <person name="Noordewier M."/>
        </authorList>
    </citation>
    <scope>NUCLEOTIDE SEQUENCE [LARGE SCALE GENOMIC DNA]</scope>
    <source>
        <strain evidence="11 12">Kin4-M</strain>
    </source>
</reference>
<keyword evidence="4 7" id="KW-0812">Transmembrane</keyword>
<keyword evidence="3" id="KW-1003">Cell membrane</keyword>
<comment type="similarity">
    <text evidence="2">Belongs to the MscS (TC 1.A.23) family.</text>
</comment>
<dbReference type="InterPro" id="IPR049278">
    <property type="entry name" value="MS_channel_C"/>
</dbReference>
<dbReference type="InterPro" id="IPR049142">
    <property type="entry name" value="MS_channel_1st"/>
</dbReference>
<dbReference type="InterPro" id="IPR023408">
    <property type="entry name" value="MscS_beta-dom_sf"/>
</dbReference>
<keyword evidence="6 7" id="KW-0472">Membrane</keyword>
<evidence type="ECO:0000256" key="4">
    <source>
        <dbReference type="ARBA" id="ARBA00022692"/>
    </source>
</evidence>
<keyword evidence="5 7" id="KW-1133">Transmembrane helix</keyword>
<feature type="transmembrane region" description="Helical" evidence="7">
    <location>
        <begin position="97"/>
        <end position="117"/>
    </location>
</feature>
<feature type="domain" description="Mechanosensitive ion channel MscS C-terminal" evidence="9">
    <location>
        <begin position="221"/>
        <end position="297"/>
    </location>
</feature>
<feature type="transmembrane region" description="Helical" evidence="7">
    <location>
        <begin position="39"/>
        <end position="58"/>
    </location>
</feature>
<evidence type="ECO:0000313" key="11">
    <source>
        <dbReference type="EMBL" id="AAR39371.1"/>
    </source>
</evidence>
<gene>
    <name evidence="11" type="ordered locus">NEQ531</name>
</gene>
<dbReference type="SUPFAM" id="SSF82689">
    <property type="entry name" value="Mechanosensitive channel protein MscS (YggB), C-terminal domain"/>
    <property type="match status" value="1"/>
</dbReference>
<evidence type="ECO:0000256" key="5">
    <source>
        <dbReference type="ARBA" id="ARBA00022989"/>
    </source>
</evidence>
<dbReference type="Gene3D" id="1.10.287.1260">
    <property type="match status" value="1"/>
</dbReference>
<dbReference type="PANTHER" id="PTHR30221:SF1">
    <property type="entry name" value="SMALL-CONDUCTANCE MECHANOSENSITIVE CHANNEL"/>
    <property type="match status" value="1"/>
</dbReference>
<dbReference type="InterPro" id="IPR045275">
    <property type="entry name" value="MscS_archaea/bacteria_type"/>
</dbReference>
<dbReference type="EMBL" id="AE017199">
    <property type="protein sequence ID" value="AAR39371.1"/>
    <property type="molecule type" value="Genomic_DNA"/>
</dbReference>
<feature type="domain" description="Mechanosensitive ion channel MscS" evidence="8">
    <location>
        <begin position="144"/>
        <end position="211"/>
    </location>
</feature>
<dbReference type="Gene3D" id="2.30.30.60">
    <property type="match status" value="1"/>
</dbReference>
<evidence type="ECO:0000256" key="2">
    <source>
        <dbReference type="ARBA" id="ARBA00008017"/>
    </source>
</evidence>
<dbReference type="Pfam" id="PF21082">
    <property type="entry name" value="MS_channel_3rd"/>
    <property type="match status" value="1"/>
</dbReference>
<dbReference type="SUPFAM" id="SSF82861">
    <property type="entry name" value="Mechanosensitive channel protein MscS (YggB), transmembrane region"/>
    <property type="match status" value="1"/>
</dbReference>
<keyword evidence="12" id="KW-1185">Reference proteome</keyword>
<dbReference type="Pfam" id="PF00924">
    <property type="entry name" value="MS_channel_2nd"/>
    <property type="match status" value="1"/>
</dbReference>
<dbReference type="InterPro" id="IPR011014">
    <property type="entry name" value="MscS_channel_TM-2"/>
</dbReference>
<feature type="transmembrane region" description="Helical" evidence="7">
    <location>
        <begin position="64"/>
        <end position="85"/>
    </location>
</feature>
<dbReference type="Gene3D" id="3.30.70.100">
    <property type="match status" value="1"/>
</dbReference>